<gene>
    <name evidence="1" type="ORF">IEQ34_006730</name>
</gene>
<sequence length="62" mass="7219">MSWKGYSEVHLLKSLQHNNIIKFCSFLGYGKHTPAELKIAADLIEEDHVLVQFSNYKNISRR</sequence>
<accession>A0AAV7H7B1</accession>
<comment type="caution">
    <text evidence="1">The sequence shown here is derived from an EMBL/GenBank/DDBJ whole genome shotgun (WGS) entry which is preliminary data.</text>
</comment>
<proteinExistence type="predicted"/>
<name>A0AAV7H7B1_DENCH</name>
<evidence type="ECO:0000313" key="1">
    <source>
        <dbReference type="EMBL" id="KAH0463944.1"/>
    </source>
</evidence>
<keyword evidence="2" id="KW-1185">Reference proteome</keyword>
<organism evidence="1 2">
    <name type="scientific">Dendrobium chrysotoxum</name>
    <name type="common">Orchid</name>
    <dbReference type="NCBI Taxonomy" id="161865"/>
    <lineage>
        <taxon>Eukaryota</taxon>
        <taxon>Viridiplantae</taxon>
        <taxon>Streptophyta</taxon>
        <taxon>Embryophyta</taxon>
        <taxon>Tracheophyta</taxon>
        <taxon>Spermatophyta</taxon>
        <taxon>Magnoliopsida</taxon>
        <taxon>Liliopsida</taxon>
        <taxon>Asparagales</taxon>
        <taxon>Orchidaceae</taxon>
        <taxon>Epidendroideae</taxon>
        <taxon>Malaxideae</taxon>
        <taxon>Dendrobiinae</taxon>
        <taxon>Dendrobium</taxon>
    </lineage>
</organism>
<reference evidence="1 2" key="1">
    <citation type="journal article" date="2021" name="Hortic Res">
        <title>Chromosome-scale assembly of the Dendrobium chrysotoxum genome enhances the understanding of orchid evolution.</title>
        <authorList>
            <person name="Zhang Y."/>
            <person name="Zhang G.Q."/>
            <person name="Zhang D."/>
            <person name="Liu X.D."/>
            <person name="Xu X.Y."/>
            <person name="Sun W.H."/>
            <person name="Yu X."/>
            <person name="Zhu X."/>
            <person name="Wang Z.W."/>
            <person name="Zhao X."/>
            <person name="Zhong W.Y."/>
            <person name="Chen H."/>
            <person name="Yin W.L."/>
            <person name="Huang T."/>
            <person name="Niu S.C."/>
            <person name="Liu Z.J."/>
        </authorList>
    </citation>
    <scope>NUCLEOTIDE SEQUENCE [LARGE SCALE GENOMIC DNA]</scope>
    <source>
        <strain evidence="1">Lindl</strain>
    </source>
</reference>
<dbReference type="EMBL" id="JAGFBR010000007">
    <property type="protein sequence ID" value="KAH0463944.1"/>
    <property type="molecule type" value="Genomic_DNA"/>
</dbReference>
<protein>
    <recommendedName>
        <fullName evidence="3">Protein kinase domain-containing protein</fullName>
    </recommendedName>
</protein>
<evidence type="ECO:0008006" key="3">
    <source>
        <dbReference type="Google" id="ProtNLM"/>
    </source>
</evidence>
<dbReference type="Proteomes" id="UP000775213">
    <property type="component" value="Unassembled WGS sequence"/>
</dbReference>
<evidence type="ECO:0000313" key="2">
    <source>
        <dbReference type="Proteomes" id="UP000775213"/>
    </source>
</evidence>
<dbReference type="AlphaFoldDB" id="A0AAV7H7B1"/>